<dbReference type="EMBL" id="WVTA01000015">
    <property type="protein sequence ID" value="KAK3201967.1"/>
    <property type="molecule type" value="Genomic_DNA"/>
</dbReference>
<protein>
    <submittedName>
        <fullName evidence="2">Uncharacterized protein</fullName>
    </submittedName>
</protein>
<evidence type="ECO:0000313" key="3">
    <source>
        <dbReference type="Proteomes" id="UP001280581"/>
    </source>
</evidence>
<feature type="region of interest" description="Disordered" evidence="1">
    <location>
        <begin position="1"/>
        <end position="62"/>
    </location>
</feature>
<name>A0AAN6RCX8_9PLEO</name>
<keyword evidence="3" id="KW-1185">Reference proteome</keyword>
<evidence type="ECO:0000256" key="1">
    <source>
        <dbReference type="SAM" id="MobiDB-lite"/>
    </source>
</evidence>
<feature type="compositionally biased region" description="Polar residues" evidence="1">
    <location>
        <begin position="109"/>
        <end position="119"/>
    </location>
</feature>
<sequence length="179" mass="20127">MRSHTIAGYHSHSTASIEASRHTTRHESRYRDEDVYPIALADLNDKEATTEESNEESNTDEYYHKRVAAVVEPNTDDQDENRRHGCYIRSACLGTFGAEQNHKIHAETPGTSSRETSLLSDPCKASVPPDTSIKPDIKTYPQPYPLLQKTIRDVPRTLSSSPVPETQRMTHLHLTAGRT</sequence>
<evidence type="ECO:0000313" key="2">
    <source>
        <dbReference type="EMBL" id="KAK3201967.1"/>
    </source>
</evidence>
<dbReference type="Proteomes" id="UP001280581">
    <property type="component" value="Unassembled WGS sequence"/>
</dbReference>
<feature type="compositionally biased region" description="Acidic residues" evidence="1">
    <location>
        <begin position="50"/>
        <end position="59"/>
    </location>
</feature>
<feature type="region of interest" description="Disordered" evidence="1">
    <location>
        <begin position="106"/>
        <end position="136"/>
    </location>
</feature>
<reference evidence="2 3" key="1">
    <citation type="submission" date="2021-02" db="EMBL/GenBank/DDBJ databases">
        <title>Genome assembly of Pseudopithomyces chartarum.</title>
        <authorList>
            <person name="Jauregui R."/>
            <person name="Singh J."/>
            <person name="Voisey C."/>
        </authorList>
    </citation>
    <scope>NUCLEOTIDE SEQUENCE [LARGE SCALE GENOMIC DNA]</scope>
    <source>
        <strain evidence="2 3">AGR01</strain>
    </source>
</reference>
<gene>
    <name evidence="2" type="ORF">GRF29_164g1230306</name>
</gene>
<accession>A0AAN6RCX8</accession>
<feature type="compositionally biased region" description="Basic and acidic residues" evidence="1">
    <location>
        <begin position="19"/>
        <end position="34"/>
    </location>
</feature>
<dbReference type="AlphaFoldDB" id="A0AAN6RCX8"/>
<comment type="caution">
    <text evidence="2">The sequence shown here is derived from an EMBL/GenBank/DDBJ whole genome shotgun (WGS) entry which is preliminary data.</text>
</comment>
<organism evidence="2 3">
    <name type="scientific">Pseudopithomyces chartarum</name>
    <dbReference type="NCBI Taxonomy" id="1892770"/>
    <lineage>
        <taxon>Eukaryota</taxon>
        <taxon>Fungi</taxon>
        <taxon>Dikarya</taxon>
        <taxon>Ascomycota</taxon>
        <taxon>Pezizomycotina</taxon>
        <taxon>Dothideomycetes</taxon>
        <taxon>Pleosporomycetidae</taxon>
        <taxon>Pleosporales</taxon>
        <taxon>Massarineae</taxon>
        <taxon>Didymosphaeriaceae</taxon>
        <taxon>Pseudopithomyces</taxon>
    </lineage>
</organism>
<proteinExistence type="predicted"/>